<protein>
    <submittedName>
        <fullName evidence="1">Uncharacterized protein</fullName>
    </submittedName>
</protein>
<proteinExistence type="predicted"/>
<keyword evidence="2" id="KW-1185">Reference proteome</keyword>
<gene>
    <name evidence="1" type="ORF">M9Y10_044503</name>
</gene>
<comment type="caution">
    <text evidence="1">The sequence shown here is derived from an EMBL/GenBank/DDBJ whole genome shotgun (WGS) entry which is preliminary data.</text>
</comment>
<dbReference type="EMBL" id="JAPFFF010000009">
    <property type="protein sequence ID" value="KAK8881867.1"/>
    <property type="molecule type" value="Genomic_DNA"/>
</dbReference>
<reference evidence="1 2" key="1">
    <citation type="submission" date="2024-04" db="EMBL/GenBank/DDBJ databases">
        <title>Tritrichomonas musculus Genome.</title>
        <authorList>
            <person name="Alves-Ferreira E."/>
            <person name="Grigg M."/>
            <person name="Lorenzi H."/>
            <person name="Galac M."/>
        </authorList>
    </citation>
    <scope>NUCLEOTIDE SEQUENCE [LARGE SCALE GENOMIC DNA]</scope>
    <source>
        <strain evidence="1 2">EAF2021</strain>
    </source>
</reference>
<accession>A0ABR2JUE5</accession>
<evidence type="ECO:0000313" key="2">
    <source>
        <dbReference type="Proteomes" id="UP001470230"/>
    </source>
</evidence>
<organism evidence="1 2">
    <name type="scientific">Tritrichomonas musculus</name>
    <dbReference type="NCBI Taxonomy" id="1915356"/>
    <lineage>
        <taxon>Eukaryota</taxon>
        <taxon>Metamonada</taxon>
        <taxon>Parabasalia</taxon>
        <taxon>Tritrichomonadida</taxon>
        <taxon>Tritrichomonadidae</taxon>
        <taxon>Tritrichomonas</taxon>
    </lineage>
</organism>
<name>A0ABR2JUE5_9EUKA</name>
<evidence type="ECO:0000313" key="1">
    <source>
        <dbReference type="EMBL" id="KAK8881867.1"/>
    </source>
</evidence>
<dbReference type="Proteomes" id="UP001470230">
    <property type="component" value="Unassembled WGS sequence"/>
</dbReference>
<sequence length="156" mass="17977">MDISNENVNVSGMFYGCVKLNILYIQDESFERIKDQLRTTFKKARYQERDCYLAEDFISTLETSDYQLIGETQSNTTITHYCPIEGNITDFIIGATVYLTGKVYKYDSNKFVPSTESDRTQFRSIAADTTDCICSVKTRGTWKEYIGICVRIDEKN</sequence>